<dbReference type="PANTHER" id="PTHR22990">
    <property type="entry name" value="F-BOX ONLY PROTEIN"/>
    <property type="match status" value="1"/>
</dbReference>
<dbReference type="SUPFAM" id="SSF51126">
    <property type="entry name" value="Pectin lyase-like"/>
    <property type="match status" value="1"/>
</dbReference>
<name>A0A6A8GP58_9EURY</name>
<protein>
    <recommendedName>
        <fullName evidence="2">Periplasmic copper-binding protein NosD beta helix domain-containing protein</fullName>
    </recommendedName>
</protein>
<evidence type="ECO:0000256" key="1">
    <source>
        <dbReference type="ARBA" id="ARBA00022737"/>
    </source>
</evidence>
<dbReference type="SMART" id="SM00710">
    <property type="entry name" value="PbH1"/>
    <property type="match status" value="8"/>
</dbReference>
<comment type="caution">
    <text evidence="3">The sequence shown here is derived from an EMBL/GenBank/DDBJ whole genome shotgun (WGS) entry which is preliminary data.</text>
</comment>
<evidence type="ECO:0000313" key="3">
    <source>
        <dbReference type="EMBL" id="MRX23830.1"/>
    </source>
</evidence>
<dbReference type="InterPro" id="IPR012334">
    <property type="entry name" value="Pectin_lyas_fold"/>
</dbReference>
<dbReference type="Pfam" id="PF05573">
    <property type="entry name" value="NosL"/>
    <property type="match status" value="1"/>
</dbReference>
<evidence type="ECO:0000259" key="2">
    <source>
        <dbReference type="Pfam" id="PF05048"/>
    </source>
</evidence>
<keyword evidence="1" id="KW-0677">Repeat</keyword>
<accession>A0A6A8GP58</accession>
<dbReference type="InterPro" id="IPR008719">
    <property type="entry name" value="N2O_reductase_NosL"/>
</dbReference>
<dbReference type="Gene3D" id="2.160.20.10">
    <property type="entry name" value="Single-stranded right-handed beta-helix, Pectin lyase-like"/>
    <property type="match status" value="1"/>
</dbReference>
<dbReference type="SUPFAM" id="SSF160387">
    <property type="entry name" value="NosL/MerB-like"/>
    <property type="match status" value="1"/>
</dbReference>
<dbReference type="InterPro" id="IPR051550">
    <property type="entry name" value="SCF-Subunits/Alg-Epimerases"/>
</dbReference>
<dbReference type="RefSeq" id="WP_151164889.1">
    <property type="nucleotide sequence ID" value="NZ_WKJO01000003.1"/>
</dbReference>
<evidence type="ECO:0000313" key="4">
    <source>
        <dbReference type="Proteomes" id="UP000439022"/>
    </source>
</evidence>
<dbReference type="PANTHER" id="PTHR22990:SF15">
    <property type="entry name" value="F-BOX ONLY PROTEIN 10"/>
    <property type="match status" value="1"/>
</dbReference>
<reference evidence="3 4" key="1">
    <citation type="submission" date="2019-11" db="EMBL/GenBank/DDBJ databases">
        <title>Whole genome sequence of Haloferax sp. MBLA0076.</title>
        <authorList>
            <person name="Seo M.-J."/>
            <person name="Cho E.-S."/>
        </authorList>
    </citation>
    <scope>NUCLEOTIDE SEQUENCE [LARGE SCALE GENOMIC DNA]</scope>
    <source>
        <strain evidence="3 4">MBLA0076</strain>
    </source>
</reference>
<feature type="domain" description="Periplasmic copper-binding protein NosD beta helix" evidence="2">
    <location>
        <begin position="373"/>
        <end position="540"/>
    </location>
</feature>
<keyword evidence="4" id="KW-1185">Reference proteome</keyword>
<gene>
    <name evidence="3" type="ORF">GJR96_17950</name>
</gene>
<dbReference type="InterPro" id="IPR006626">
    <property type="entry name" value="PbH1"/>
</dbReference>
<proteinExistence type="predicted"/>
<organism evidence="3 4">
    <name type="scientific">Haloferax litoreum</name>
    <dbReference type="NCBI Taxonomy" id="2666140"/>
    <lineage>
        <taxon>Archaea</taxon>
        <taxon>Methanobacteriati</taxon>
        <taxon>Methanobacteriota</taxon>
        <taxon>Stenosarchaea group</taxon>
        <taxon>Halobacteria</taxon>
        <taxon>Halobacteriales</taxon>
        <taxon>Haloferacaceae</taxon>
        <taxon>Haloferax</taxon>
    </lineage>
</organism>
<dbReference type="Proteomes" id="UP000439022">
    <property type="component" value="Unassembled WGS sequence"/>
</dbReference>
<sequence length="619" mass="64729">MRRPVLIAVVGVLLVSGYVAPFAVGSTVSPRPVHFGETVESGLSVASVRSVQADGGVVPKAQVSYAQYEPVVGYYGVESAVETLRRDGRDQRFGPPIAVFVSDFSATTPRPTGSGYVNVSSDPGWVDARDAHFVVSESGTSVVVPFSDRSEADEYATRVDGAVWDWERLVSTLAVDRGGPDHESWVADRSATASTTADSLRQLTARPVSVVVGDDAPTIADAVERAPPNTTVVVPEGTYTTRVSIEKPVTLRGSGAETVVDGGGNGSVLTVNASGVAITDLRIAGVGTETIDVQGDAEGWDSVVERTYGRGDAGVAVLGGSHIYVSRVRVDTPSNGVLVRDADAVVVSNVTVRGDPAPGVGYMGVMMMRSPVVVQDSTFTGGLDAVYAHRADGLVVRNSTMRDARFGVHLMFTSDALVADNIVRNTSTGVVVMTRPSGIALVGNDVRESNHGIVTAGADSYVARNVLVDDGVGLKIGSRTSLYTENVVARNDVGVEAASFVASNRVVGNDFVANGRHARATSGPLRLWSRGDSGNYWDTAVGLGPDGSLSRPYRPTDPLDARLDERGTTTLARSPALTALRALQGAVPGMRAGGIVDTHPEPDPVNPVLVNRALNDSLP</sequence>
<dbReference type="Pfam" id="PF05048">
    <property type="entry name" value="NosD"/>
    <property type="match status" value="1"/>
</dbReference>
<dbReference type="InterPro" id="IPR007742">
    <property type="entry name" value="NosD_dom"/>
</dbReference>
<dbReference type="InterPro" id="IPR011050">
    <property type="entry name" value="Pectin_lyase_fold/virulence"/>
</dbReference>
<dbReference type="EMBL" id="WKJO01000003">
    <property type="protein sequence ID" value="MRX23830.1"/>
    <property type="molecule type" value="Genomic_DNA"/>
</dbReference>
<dbReference type="AlphaFoldDB" id="A0A6A8GP58"/>